<evidence type="ECO:0000313" key="5">
    <source>
        <dbReference type="EMBL" id="TPE59066.1"/>
    </source>
</evidence>
<evidence type="ECO:0000313" key="6">
    <source>
        <dbReference type="Proteomes" id="UP000319897"/>
    </source>
</evidence>
<gene>
    <name evidence="5" type="ORF">FJQ54_14820</name>
</gene>
<dbReference type="InterPro" id="IPR047057">
    <property type="entry name" value="MerR_fam"/>
</dbReference>
<dbReference type="Proteomes" id="UP000319897">
    <property type="component" value="Unassembled WGS sequence"/>
</dbReference>
<comment type="caution">
    <text evidence="5">The sequence shown here is derived from an EMBL/GenBank/DDBJ whole genome shotgun (WGS) entry which is preliminary data.</text>
</comment>
<organism evidence="5 6">
    <name type="scientific">Sandaracinobacter neustonicus</name>
    <dbReference type="NCBI Taxonomy" id="1715348"/>
    <lineage>
        <taxon>Bacteria</taxon>
        <taxon>Pseudomonadati</taxon>
        <taxon>Pseudomonadota</taxon>
        <taxon>Alphaproteobacteria</taxon>
        <taxon>Sphingomonadales</taxon>
        <taxon>Sphingosinicellaceae</taxon>
        <taxon>Sandaracinobacter</taxon>
    </lineage>
</organism>
<evidence type="ECO:0000256" key="2">
    <source>
        <dbReference type="SAM" id="Coils"/>
    </source>
</evidence>
<keyword evidence="2" id="KW-0175">Coiled coil</keyword>
<dbReference type="Gene3D" id="1.10.1660.10">
    <property type="match status" value="1"/>
</dbReference>
<keyword evidence="1 5" id="KW-0238">DNA-binding</keyword>
<dbReference type="PROSITE" id="PS50937">
    <property type="entry name" value="HTH_MERR_2"/>
    <property type="match status" value="1"/>
</dbReference>
<dbReference type="Pfam" id="PF13411">
    <property type="entry name" value="MerR_1"/>
    <property type="match status" value="1"/>
</dbReference>
<dbReference type="PANTHER" id="PTHR30204:SF58">
    <property type="entry name" value="HTH-TYPE TRANSCRIPTIONAL REGULATOR YFMP"/>
    <property type="match status" value="1"/>
</dbReference>
<dbReference type="SMART" id="SM00422">
    <property type="entry name" value="HTH_MERR"/>
    <property type="match status" value="1"/>
</dbReference>
<accession>A0A501XEX7</accession>
<dbReference type="EMBL" id="VFSU01000032">
    <property type="protein sequence ID" value="TPE59066.1"/>
    <property type="molecule type" value="Genomic_DNA"/>
</dbReference>
<dbReference type="SUPFAM" id="SSF46955">
    <property type="entry name" value="Putative DNA-binding domain"/>
    <property type="match status" value="1"/>
</dbReference>
<dbReference type="InterPro" id="IPR009061">
    <property type="entry name" value="DNA-bd_dom_put_sf"/>
</dbReference>
<proteinExistence type="predicted"/>
<sequence>MGTGGFNIPGEALDSAGPAPAGGIDPAESEARFTITDLSREYAVTPRTLRFYEDEGLIHPTRRGTTRLYSRADRARLAWILRGRSVGFSLADIRDLLDMYAPGPARRPQIEATLAKSRERITALNEQRAALDATIAELEQFCSTVEAQLLRPNP</sequence>
<evidence type="ECO:0000256" key="1">
    <source>
        <dbReference type="ARBA" id="ARBA00023125"/>
    </source>
</evidence>
<dbReference type="AlphaFoldDB" id="A0A501XEX7"/>
<dbReference type="CDD" id="cd04776">
    <property type="entry name" value="HTH_GnyR"/>
    <property type="match status" value="1"/>
</dbReference>
<reference evidence="5 6" key="1">
    <citation type="submission" date="2019-06" db="EMBL/GenBank/DDBJ databases">
        <authorList>
            <person name="Lee I."/>
            <person name="Jang G.I."/>
            <person name="Hwang C.Y."/>
        </authorList>
    </citation>
    <scope>NUCLEOTIDE SEQUENCE [LARGE SCALE GENOMIC DNA]</scope>
    <source>
        <strain evidence="5 6">PAMC 28131</strain>
    </source>
</reference>
<keyword evidence="6" id="KW-1185">Reference proteome</keyword>
<dbReference type="OrthoDB" id="9803659at2"/>
<evidence type="ECO:0000256" key="3">
    <source>
        <dbReference type="SAM" id="MobiDB-lite"/>
    </source>
</evidence>
<feature type="region of interest" description="Disordered" evidence="3">
    <location>
        <begin position="1"/>
        <end position="26"/>
    </location>
</feature>
<dbReference type="GO" id="GO:0003677">
    <property type="term" value="F:DNA binding"/>
    <property type="evidence" value="ECO:0007669"/>
    <property type="project" value="UniProtKB-KW"/>
</dbReference>
<protein>
    <submittedName>
        <fullName evidence="5">MerR family DNA-binding transcriptional regulator</fullName>
    </submittedName>
</protein>
<name>A0A501XEX7_9SPHN</name>
<feature type="compositionally biased region" description="Low complexity" evidence="3">
    <location>
        <begin position="16"/>
        <end position="26"/>
    </location>
</feature>
<dbReference type="RefSeq" id="WP_140929201.1">
    <property type="nucleotide sequence ID" value="NZ_VFSU01000032.1"/>
</dbReference>
<feature type="domain" description="HTH merR-type" evidence="4">
    <location>
        <begin position="32"/>
        <end position="99"/>
    </location>
</feature>
<feature type="coiled-coil region" evidence="2">
    <location>
        <begin position="114"/>
        <end position="141"/>
    </location>
</feature>
<dbReference type="InterPro" id="IPR000551">
    <property type="entry name" value="MerR-type_HTH_dom"/>
</dbReference>
<dbReference type="PANTHER" id="PTHR30204">
    <property type="entry name" value="REDOX-CYCLING DRUG-SENSING TRANSCRIPTIONAL ACTIVATOR SOXR"/>
    <property type="match status" value="1"/>
</dbReference>
<evidence type="ECO:0000259" key="4">
    <source>
        <dbReference type="PROSITE" id="PS50937"/>
    </source>
</evidence>
<dbReference type="GO" id="GO:0003700">
    <property type="term" value="F:DNA-binding transcription factor activity"/>
    <property type="evidence" value="ECO:0007669"/>
    <property type="project" value="InterPro"/>
</dbReference>